<keyword evidence="3" id="KW-1185">Reference proteome</keyword>
<accession>M2QIR3</accession>
<evidence type="ECO:0000313" key="3">
    <source>
        <dbReference type="Proteomes" id="UP000016930"/>
    </source>
</evidence>
<evidence type="ECO:0000313" key="2">
    <source>
        <dbReference type="EMBL" id="EMD31975.1"/>
    </source>
</evidence>
<dbReference type="HOGENOM" id="CLU_1199667_0_0_1"/>
<gene>
    <name evidence="2" type="ORF">CERSUDRAFT_99951</name>
</gene>
<dbReference type="AlphaFoldDB" id="M2QIR3"/>
<evidence type="ECO:0000256" key="1">
    <source>
        <dbReference type="SAM" id="MobiDB-lite"/>
    </source>
</evidence>
<feature type="compositionally biased region" description="Polar residues" evidence="1">
    <location>
        <begin position="90"/>
        <end position="106"/>
    </location>
</feature>
<organism evidence="2 3">
    <name type="scientific">Ceriporiopsis subvermispora (strain B)</name>
    <name type="common">White-rot fungus</name>
    <name type="synonym">Gelatoporia subvermispora</name>
    <dbReference type="NCBI Taxonomy" id="914234"/>
    <lineage>
        <taxon>Eukaryota</taxon>
        <taxon>Fungi</taxon>
        <taxon>Dikarya</taxon>
        <taxon>Basidiomycota</taxon>
        <taxon>Agaricomycotina</taxon>
        <taxon>Agaricomycetes</taxon>
        <taxon>Polyporales</taxon>
        <taxon>Gelatoporiaceae</taxon>
        <taxon>Gelatoporia</taxon>
    </lineage>
</organism>
<reference evidence="2 3" key="1">
    <citation type="journal article" date="2012" name="Proc. Natl. Acad. Sci. U.S.A.">
        <title>Comparative genomics of Ceriporiopsis subvermispora and Phanerochaete chrysosporium provide insight into selective ligninolysis.</title>
        <authorList>
            <person name="Fernandez-Fueyo E."/>
            <person name="Ruiz-Duenas F.J."/>
            <person name="Ferreira P."/>
            <person name="Floudas D."/>
            <person name="Hibbett D.S."/>
            <person name="Canessa P."/>
            <person name="Larrondo L.F."/>
            <person name="James T.Y."/>
            <person name="Seelenfreund D."/>
            <person name="Lobos S."/>
            <person name="Polanco R."/>
            <person name="Tello M."/>
            <person name="Honda Y."/>
            <person name="Watanabe T."/>
            <person name="Watanabe T."/>
            <person name="Ryu J.S."/>
            <person name="Kubicek C.P."/>
            <person name="Schmoll M."/>
            <person name="Gaskell J."/>
            <person name="Hammel K.E."/>
            <person name="St John F.J."/>
            <person name="Vanden Wymelenberg A."/>
            <person name="Sabat G."/>
            <person name="Splinter BonDurant S."/>
            <person name="Syed K."/>
            <person name="Yadav J.S."/>
            <person name="Doddapaneni H."/>
            <person name="Subramanian V."/>
            <person name="Lavin J.L."/>
            <person name="Oguiza J.A."/>
            <person name="Perez G."/>
            <person name="Pisabarro A.G."/>
            <person name="Ramirez L."/>
            <person name="Santoyo F."/>
            <person name="Master E."/>
            <person name="Coutinho P.M."/>
            <person name="Henrissat B."/>
            <person name="Lombard V."/>
            <person name="Magnuson J.K."/>
            <person name="Kuees U."/>
            <person name="Hori C."/>
            <person name="Igarashi K."/>
            <person name="Samejima M."/>
            <person name="Held B.W."/>
            <person name="Barry K.W."/>
            <person name="LaButti K.M."/>
            <person name="Lapidus A."/>
            <person name="Lindquist E.A."/>
            <person name="Lucas S.M."/>
            <person name="Riley R."/>
            <person name="Salamov A.A."/>
            <person name="Hoffmeister D."/>
            <person name="Schwenk D."/>
            <person name="Hadar Y."/>
            <person name="Yarden O."/>
            <person name="de Vries R.P."/>
            <person name="Wiebenga A."/>
            <person name="Stenlid J."/>
            <person name="Eastwood D."/>
            <person name="Grigoriev I.V."/>
            <person name="Berka R.M."/>
            <person name="Blanchette R.A."/>
            <person name="Kersten P."/>
            <person name="Martinez A.T."/>
            <person name="Vicuna R."/>
            <person name="Cullen D."/>
        </authorList>
    </citation>
    <scope>NUCLEOTIDE SEQUENCE [LARGE SCALE GENOMIC DNA]</scope>
    <source>
        <strain evidence="2 3">B</strain>
    </source>
</reference>
<sequence length="231" mass="24233">MPPPAMLHKLLKKQAGIIKGLAEVYAWAAKLMSHVDTLPSRVDIQNMIRNAMTHGLPPTSTPTAMLPQLGCSAMPPLCTAVAAPGLPGELSSTVASPSRGSRTQGGTPHVPKCPASQAGVGSATPPGKRACTAAGPSTGPVFVDVLLSGDDGPPDFTNPNLLYVAKMLMHNLLLPSACFLATCLMSVQCADVNFYSLRFNNAAAMQDFVQEWSKTHGGNGWEAVYAYMAEN</sequence>
<dbReference type="EMBL" id="KB445814">
    <property type="protein sequence ID" value="EMD31975.1"/>
    <property type="molecule type" value="Genomic_DNA"/>
</dbReference>
<dbReference type="Proteomes" id="UP000016930">
    <property type="component" value="Unassembled WGS sequence"/>
</dbReference>
<proteinExistence type="predicted"/>
<feature type="region of interest" description="Disordered" evidence="1">
    <location>
        <begin position="89"/>
        <end position="129"/>
    </location>
</feature>
<protein>
    <submittedName>
        <fullName evidence="2">Uncharacterized protein</fullName>
    </submittedName>
</protein>
<name>M2QIR3_CERS8</name>